<feature type="compositionally biased region" description="Low complexity" evidence="1">
    <location>
        <begin position="1199"/>
        <end position="1208"/>
    </location>
</feature>
<feature type="compositionally biased region" description="Polar residues" evidence="1">
    <location>
        <begin position="1647"/>
        <end position="1656"/>
    </location>
</feature>
<feature type="compositionally biased region" description="Basic residues" evidence="1">
    <location>
        <begin position="1764"/>
        <end position="1776"/>
    </location>
</feature>
<evidence type="ECO:0000313" key="2">
    <source>
        <dbReference type="EMBL" id="CEM52643.1"/>
    </source>
</evidence>
<feature type="region of interest" description="Disordered" evidence="1">
    <location>
        <begin position="1142"/>
        <end position="1470"/>
    </location>
</feature>
<feature type="compositionally biased region" description="Low complexity" evidence="1">
    <location>
        <begin position="639"/>
        <end position="662"/>
    </location>
</feature>
<feature type="region of interest" description="Disordered" evidence="1">
    <location>
        <begin position="1053"/>
        <end position="1073"/>
    </location>
</feature>
<feature type="compositionally biased region" description="Polar residues" evidence="1">
    <location>
        <begin position="1322"/>
        <end position="1334"/>
    </location>
</feature>
<feature type="compositionally biased region" description="Polar residues" evidence="1">
    <location>
        <begin position="1449"/>
        <end position="1467"/>
    </location>
</feature>
<feature type="compositionally biased region" description="Gly residues" evidence="1">
    <location>
        <begin position="972"/>
        <end position="986"/>
    </location>
</feature>
<feature type="compositionally biased region" description="Polar residues" evidence="1">
    <location>
        <begin position="589"/>
        <end position="605"/>
    </location>
</feature>
<feature type="region of interest" description="Disordered" evidence="1">
    <location>
        <begin position="577"/>
        <end position="605"/>
    </location>
</feature>
<feature type="compositionally biased region" description="Basic and acidic residues" evidence="1">
    <location>
        <begin position="1269"/>
        <end position="1289"/>
    </location>
</feature>
<organism evidence="2">
    <name type="scientific">Chromera velia CCMP2878</name>
    <dbReference type="NCBI Taxonomy" id="1169474"/>
    <lineage>
        <taxon>Eukaryota</taxon>
        <taxon>Sar</taxon>
        <taxon>Alveolata</taxon>
        <taxon>Colpodellida</taxon>
        <taxon>Chromeraceae</taxon>
        <taxon>Chromera</taxon>
    </lineage>
</organism>
<feature type="compositionally biased region" description="Basic and acidic residues" evidence="1">
    <location>
        <begin position="1053"/>
        <end position="1062"/>
    </location>
</feature>
<feature type="region of interest" description="Disordered" evidence="1">
    <location>
        <begin position="1800"/>
        <end position="1835"/>
    </location>
</feature>
<feature type="compositionally biased region" description="Basic and acidic residues" evidence="1">
    <location>
        <begin position="988"/>
        <end position="1012"/>
    </location>
</feature>
<feature type="compositionally biased region" description="Basic and acidic residues" evidence="1">
    <location>
        <begin position="1732"/>
        <end position="1751"/>
    </location>
</feature>
<feature type="region of interest" description="Disordered" evidence="1">
    <location>
        <begin position="639"/>
        <end position="740"/>
    </location>
</feature>
<feature type="compositionally biased region" description="Low complexity" evidence="1">
    <location>
        <begin position="1153"/>
        <end position="1182"/>
    </location>
</feature>
<feature type="compositionally biased region" description="Basic residues" evidence="1">
    <location>
        <begin position="1816"/>
        <end position="1831"/>
    </location>
</feature>
<gene>
    <name evidence="2" type="ORF">Cvel_11416</name>
</gene>
<proteinExistence type="predicted"/>
<feature type="region of interest" description="Disordered" evidence="1">
    <location>
        <begin position="1627"/>
        <end position="1700"/>
    </location>
</feature>
<evidence type="ECO:0000256" key="1">
    <source>
        <dbReference type="SAM" id="MobiDB-lite"/>
    </source>
</evidence>
<feature type="region of interest" description="Disordered" evidence="1">
    <location>
        <begin position="1716"/>
        <end position="1785"/>
    </location>
</feature>
<sequence>MRAARRASQATVYGSPAEDARFNQLLTEIAANREGDPAEVASDVASVQLSEDEGGVKMRKNPVRDVCDELCYAYERCLKNRAMPFGGIDWKMYIRLLRAQKKLAATLDVQLRSRDHRTGSSLESAQQKQKPFLWRIIRIAFLLSTHPPSFRVLVAPVLADAENESLERRNILAKGIEHVRPAERLQCVPLCIFRTYLGSANTFDSMGGEGDKWDERKVSEEIVGHVEIFWLFQRYRLRQALMGRSVVAFAKAIKSGNKTEVPPASEVACLRAAVAALDNCYVNLERNIVTRVAEFLDSVGRPASQLIQLVEEMATLESGQQDAQRIYEALSAGAAFSDATAKRRRAQARAQTVAFEVSHIADLLALFESLRTGFADVLHLFGRRHLKLLHLKPHGGGDFSFSSLQLLKRHVNDKSWAIRRLARKAFRRLQALKDSTMKLRSLEKTDPNRLDLAVNSPFIKSLYKKVIRSSEMEPMALTILRVMSTWHSVKAEVDKLSSAEYETLKRQLTCPHRKENWAFLAAFKRRLLQEGNPPHFEWLCRVLFLDKRLSHRVWIHRKTKGERQGILGEAEWSLPSRKPSVWGGEKENPTTQQKTNGGTALTLPLNTTGRRTSCVSFAPSGLTPSATSVYAKRTQATLPPLTLPLNTPSRPPSELASPSPALAGGGATRSTLAPEEGERTQGTGARRQGLPQFPASTFSTFMQQQQQQTGANFKVGGGGGRDGNQQQQAVKGGGGGSPASYTQVRAKMRLQQIFRRIWQTIKDLPQDIDDTGWEVGMTPDEEQVESLFKMKGGDTSRKPARKSLRIAHGPGGIFSEDVTGTHQGGGGGGGAAGGSFLQNRTRRQSMSMSIRRRSSIAANAAVVAAAVPLDGATIRARAPKIAKIIDCFRFAKKRGSSASSLSSCTPGEGSDTECWTPRKKVAPLKQAESPSVLHAGGISKSRKMLGFGKEKRDVDNVKAVALKEERDREGGDLGNGGDGGGGGNGQDSGEKQAGKGKEGMEDAADRFNIKQKSLDEEVMLEDEMEMKRFVRRHVKGLENPKTPLEERLERLKTIEKEGTRPESEDEPQDGQWLGRVLRRSDVFRSLEGNEGGGFLRNMKGARGSTGAGRSNGRRVLSEQRGGLSMMVDADRIRALLAAEGAFGGPSFLDEDSSSSSHSSASSSPNSSSSSSSSSSSGSSQGSVFLPPSAEATSRRTRTARQTTQTASSNRSPARNPKSPELPLSRPTLRSRVSFHREKGEGGEDETGEDFEHPRTISQNEFTLEPARGSAEREREKQIVSSSDKSRERVASGGSKENSEQRASSSPKQIMYKTVAPILRQRPATQQDTAASGTKAQPLAFRPHGPLPRLPPSLRTSRTGRAEGSEGGLVPCTHRQTKTCTSHPRAPPSSSAASPPQSHIDSASAPPSQRSSPSRFTPSGNGRTKGTGRWISRGSQRTETATADGEESQHQTGSRAATGQAASRWSQNRSRHHACSIGEVKGRLSEWDIDCAEAEARLSAPSSISASPRGPSWTAALLMKRGDRIDPRRTARKPKKQHQLCKHVILNSTPSGRHNPSPNVTITGPVVCDPMQVDMIHRQPLEQQGELEGGVNQSGAPGGAGGSSFALHTLRTVFVEDLLQGLRKKERELASRGSNNEAGQPFQRECAETSSIHPETLQQQQQQQEKKEEGLLAPHQRGRAASGPPNLDSTDSPLLHSQRVGGSRVVAVSLTREKEGHVECGVGSPTVSLVMRSTKDDPGAEREGRSESEKGGGGEAEAEAEGVRERRKRRGQNRKPTKGREGAPLPLGLCTPRFCLDTDEVASDDSDRDPESSSAACKRHKRKHRSSHKKAHPCSSRDAVTLLGGVPSKPLREFMTRALSPNVNEAFPIFPQTDNSGVSRLVLPRVKVPSLWSSPSAAHLTQGVQKATSAGAIFRKGPKATKDVSRLGVRSDVKTNFGQGAVVVSHPLLRSVCSMPDLIGKAPPLPFHHDPHREGEMGTVSLSRKSTFAVSGKGLYYAEKWRLEEQVLLRHLPEALRPRGKVWDINEPEYT</sequence>
<feature type="region of interest" description="Disordered" evidence="1">
    <location>
        <begin position="958"/>
        <end position="1012"/>
    </location>
</feature>
<feature type="region of interest" description="Disordered" evidence="1">
    <location>
        <begin position="1087"/>
        <end position="1123"/>
    </location>
</feature>
<feature type="compositionally biased region" description="Low complexity" evidence="1">
    <location>
        <begin position="1387"/>
        <end position="1418"/>
    </location>
</feature>
<feature type="compositionally biased region" description="Basic and acidic residues" evidence="1">
    <location>
        <begin position="958"/>
        <end position="971"/>
    </location>
</feature>
<dbReference type="EMBL" id="CDMZ01005321">
    <property type="protein sequence ID" value="CEM52643.1"/>
    <property type="molecule type" value="Genomic_DNA"/>
</dbReference>
<reference evidence="2" key="1">
    <citation type="submission" date="2014-11" db="EMBL/GenBank/DDBJ databases">
        <authorList>
            <person name="Otto D Thomas"/>
            <person name="Naeem Raeece"/>
        </authorList>
    </citation>
    <scope>NUCLEOTIDE SEQUENCE</scope>
</reference>
<accession>A0A0G4I6T0</accession>
<protein>
    <submittedName>
        <fullName evidence="2">Uncharacterized protein</fullName>
    </submittedName>
</protein>
<name>A0A0G4I6T0_9ALVE</name>
<dbReference type="VEuPathDB" id="CryptoDB:Cvel_11416"/>